<dbReference type="GO" id="GO:0008977">
    <property type="term" value="F:prephenate dehydrogenase (NAD+) activity"/>
    <property type="evidence" value="ECO:0007669"/>
    <property type="project" value="InterPro"/>
</dbReference>
<dbReference type="SUPFAM" id="SSF55021">
    <property type="entry name" value="ACT-like"/>
    <property type="match status" value="1"/>
</dbReference>
<dbReference type="InterPro" id="IPR046826">
    <property type="entry name" value="PDH_N"/>
</dbReference>
<keyword evidence="2" id="KW-0028">Amino-acid biosynthesis</keyword>
<dbReference type="PANTHER" id="PTHR21363:SF0">
    <property type="entry name" value="PREPHENATE DEHYDROGENASE [NADP(+)]"/>
    <property type="match status" value="1"/>
</dbReference>
<dbReference type="GO" id="GO:0006571">
    <property type="term" value="P:tyrosine biosynthetic process"/>
    <property type="evidence" value="ECO:0007669"/>
    <property type="project" value="InterPro"/>
</dbReference>
<evidence type="ECO:0000313" key="5">
    <source>
        <dbReference type="EMBL" id="CAB4625093.1"/>
    </source>
</evidence>
<evidence type="ECO:0000256" key="1">
    <source>
        <dbReference type="ARBA" id="ARBA00023002"/>
    </source>
</evidence>
<protein>
    <submittedName>
        <fullName evidence="5">Unannotated protein</fullName>
    </submittedName>
</protein>
<gene>
    <name evidence="5" type="ORF">UFOPK2001_00155</name>
</gene>
<keyword evidence="2" id="KW-0057">Aromatic amino acid biosynthesis</keyword>
<dbReference type="PROSITE" id="PS51176">
    <property type="entry name" value="PDH_ADH"/>
    <property type="match status" value="1"/>
</dbReference>
<dbReference type="Gene3D" id="1.10.3660.10">
    <property type="entry name" value="6-phosphogluconate dehydrogenase C-terminal like domain"/>
    <property type="match status" value="1"/>
</dbReference>
<organism evidence="5">
    <name type="scientific">freshwater metagenome</name>
    <dbReference type="NCBI Taxonomy" id="449393"/>
    <lineage>
        <taxon>unclassified sequences</taxon>
        <taxon>metagenomes</taxon>
        <taxon>ecological metagenomes</taxon>
    </lineage>
</organism>
<name>A0A6J6IL09_9ZZZZ</name>
<proteinExistence type="predicted"/>
<keyword evidence="1" id="KW-0560">Oxidoreductase</keyword>
<dbReference type="InterPro" id="IPR036291">
    <property type="entry name" value="NAD(P)-bd_dom_sf"/>
</dbReference>
<dbReference type="NCBIfam" id="NF005111">
    <property type="entry name" value="PRK06545.2-3"/>
    <property type="match status" value="1"/>
</dbReference>
<dbReference type="SUPFAM" id="SSF48179">
    <property type="entry name" value="6-phosphogluconate dehydrogenase C-terminal domain-like"/>
    <property type="match status" value="1"/>
</dbReference>
<evidence type="ECO:0000256" key="2">
    <source>
        <dbReference type="ARBA" id="ARBA00023141"/>
    </source>
</evidence>
<dbReference type="InterPro" id="IPR050812">
    <property type="entry name" value="Preph/Arog_dehydrog"/>
</dbReference>
<comment type="pathway">
    <text evidence="3">Amino-acid biosynthesis.</text>
</comment>
<dbReference type="InterPro" id="IPR046825">
    <property type="entry name" value="PDH_C"/>
</dbReference>
<dbReference type="Pfam" id="PF20463">
    <property type="entry name" value="PDH_C"/>
    <property type="match status" value="1"/>
</dbReference>
<dbReference type="NCBIfam" id="NF005112">
    <property type="entry name" value="PRK06545.2-4"/>
    <property type="match status" value="1"/>
</dbReference>
<dbReference type="InterPro" id="IPR008927">
    <property type="entry name" value="6-PGluconate_DH-like_C_sf"/>
</dbReference>
<dbReference type="GO" id="GO:0004665">
    <property type="term" value="F:prephenate dehydrogenase (NADP+) activity"/>
    <property type="evidence" value="ECO:0007669"/>
    <property type="project" value="InterPro"/>
</dbReference>
<dbReference type="Gene3D" id="3.40.50.720">
    <property type="entry name" value="NAD(P)-binding Rossmann-like Domain"/>
    <property type="match status" value="1"/>
</dbReference>
<reference evidence="5" key="1">
    <citation type="submission" date="2020-05" db="EMBL/GenBank/DDBJ databases">
        <authorList>
            <person name="Chiriac C."/>
            <person name="Salcher M."/>
            <person name="Ghai R."/>
            <person name="Kavagutti S V."/>
        </authorList>
    </citation>
    <scope>NUCLEOTIDE SEQUENCE</scope>
</reference>
<evidence type="ECO:0000256" key="3">
    <source>
        <dbReference type="ARBA" id="ARBA00029440"/>
    </source>
</evidence>
<dbReference type="GO" id="GO:0070403">
    <property type="term" value="F:NAD+ binding"/>
    <property type="evidence" value="ECO:0007669"/>
    <property type="project" value="InterPro"/>
</dbReference>
<sequence>MNQVAAARIQGSVRIVGAGLLGTSIGLGLSKLGVHVTLEDASPANLKLAIDYGAGKACSAVDKPAVIVVCVPPDVTASVVHRELSDFPEAIVTDVASVKTQVLTELAALGSDLTRYVGSHPMAGRERGGAISGRADLFVGRPWVISANPQSNPQAVSAIEDLAIDLGSAPLRVSAHEHDRAVALVSHVPQLVSSLLAARLIEAESSDVSLAGQGLRDTTRIAASDPKLWIQILAANAAEVAPILKAFEADLHTVVESLENIDQSGSLARVSRALEAGNQGVERIPGKHGTKQTAYAQLVVMIADKPGELGRLFNEVGEIGVNIEELKLEHSPSAPVGLVELYVLPSLEKKLIAELEARGWKIAG</sequence>
<dbReference type="Pfam" id="PF02153">
    <property type="entry name" value="PDH_N"/>
    <property type="match status" value="1"/>
</dbReference>
<dbReference type="AlphaFoldDB" id="A0A6J6IL09"/>
<dbReference type="PANTHER" id="PTHR21363">
    <property type="entry name" value="PREPHENATE DEHYDROGENASE"/>
    <property type="match status" value="1"/>
</dbReference>
<dbReference type="EMBL" id="CAEZVN010000006">
    <property type="protein sequence ID" value="CAB4625093.1"/>
    <property type="molecule type" value="Genomic_DNA"/>
</dbReference>
<evidence type="ECO:0000259" key="4">
    <source>
        <dbReference type="PROSITE" id="PS51176"/>
    </source>
</evidence>
<accession>A0A6J6IL09</accession>
<dbReference type="InterPro" id="IPR003099">
    <property type="entry name" value="Prephen_DH"/>
</dbReference>
<feature type="domain" description="Prephenate/arogenate dehydrogenase" evidence="4">
    <location>
        <begin position="11"/>
        <end position="288"/>
    </location>
</feature>
<dbReference type="SUPFAM" id="SSF51735">
    <property type="entry name" value="NAD(P)-binding Rossmann-fold domains"/>
    <property type="match status" value="1"/>
</dbReference>
<dbReference type="InterPro" id="IPR045865">
    <property type="entry name" value="ACT-like_dom_sf"/>
</dbReference>